<organism evidence="1 2">
    <name type="scientific">Trifolium pratense</name>
    <name type="common">Red clover</name>
    <dbReference type="NCBI Taxonomy" id="57577"/>
    <lineage>
        <taxon>Eukaryota</taxon>
        <taxon>Viridiplantae</taxon>
        <taxon>Streptophyta</taxon>
        <taxon>Embryophyta</taxon>
        <taxon>Tracheophyta</taxon>
        <taxon>Spermatophyta</taxon>
        <taxon>Magnoliopsida</taxon>
        <taxon>eudicotyledons</taxon>
        <taxon>Gunneridae</taxon>
        <taxon>Pentapetalae</taxon>
        <taxon>rosids</taxon>
        <taxon>fabids</taxon>
        <taxon>Fabales</taxon>
        <taxon>Fabaceae</taxon>
        <taxon>Papilionoideae</taxon>
        <taxon>50 kb inversion clade</taxon>
        <taxon>NPAAA clade</taxon>
        <taxon>Hologalegina</taxon>
        <taxon>IRL clade</taxon>
        <taxon>Trifolieae</taxon>
        <taxon>Trifolium</taxon>
    </lineage>
</organism>
<evidence type="ECO:0000313" key="2">
    <source>
        <dbReference type="Proteomes" id="UP001177021"/>
    </source>
</evidence>
<reference evidence="1" key="1">
    <citation type="submission" date="2023-10" db="EMBL/GenBank/DDBJ databases">
        <authorList>
            <person name="Rodriguez Cubillos JULIANA M."/>
            <person name="De Vega J."/>
        </authorList>
    </citation>
    <scope>NUCLEOTIDE SEQUENCE</scope>
</reference>
<evidence type="ECO:0000313" key="1">
    <source>
        <dbReference type="EMBL" id="CAJ2657774.1"/>
    </source>
</evidence>
<name>A0ACB0KN72_TRIPR</name>
<protein>
    <submittedName>
        <fullName evidence="1">Uncharacterized protein</fullName>
    </submittedName>
</protein>
<keyword evidence="2" id="KW-1185">Reference proteome</keyword>
<dbReference type="EMBL" id="CASHSV030000311">
    <property type="protein sequence ID" value="CAJ2657774.1"/>
    <property type="molecule type" value="Genomic_DNA"/>
</dbReference>
<accession>A0ACB0KN72</accession>
<feature type="non-terminal residue" evidence="1">
    <location>
        <position position="1"/>
    </location>
</feature>
<sequence>MVQKNILLHCHYAKFELFFQIGSLSLNKTSERHQIIVYGPSFFMFEGPHDVRIRMKAVGICGSDVHYLKTMRCADFIVKEPMVIGHECAGLI</sequence>
<proteinExistence type="predicted"/>
<feature type="non-terminal residue" evidence="1">
    <location>
        <position position="92"/>
    </location>
</feature>
<gene>
    <name evidence="1" type="ORF">MILVUS5_LOCUS24284</name>
</gene>
<comment type="caution">
    <text evidence="1">The sequence shown here is derived from an EMBL/GenBank/DDBJ whole genome shotgun (WGS) entry which is preliminary data.</text>
</comment>
<dbReference type="Proteomes" id="UP001177021">
    <property type="component" value="Unassembled WGS sequence"/>
</dbReference>